<dbReference type="PANTHER" id="PTHR44379">
    <property type="entry name" value="OXIDOREDUCTASE WITH IRON-SULFUR SUBUNIT"/>
    <property type="match status" value="1"/>
</dbReference>
<evidence type="ECO:0000313" key="8">
    <source>
        <dbReference type="Proteomes" id="UP001596022"/>
    </source>
</evidence>
<dbReference type="InterPro" id="IPR036884">
    <property type="entry name" value="2Fe-2S-bd_dom_sf"/>
</dbReference>
<dbReference type="InterPro" id="IPR036010">
    <property type="entry name" value="2Fe-2S_ferredoxin-like_sf"/>
</dbReference>
<feature type="domain" description="2Fe-2S ferredoxin-type" evidence="6">
    <location>
        <begin position="7"/>
        <end position="83"/>
    </location>
</feature>
<dbReference type="InterPro" id="IPR002888">
    <property type="entry name" value="2Fe-2S-bd"/>
</dbReference>
<dbReference type="Gene3D" id="1.10.150.120">
    <property type="entry name" value="[2Fe-2S]-binding domain"/>
    <property type="match status" value="1"/>
</dbReference>
<keyword evidence="3" id="KW-0560">Oxidoreductase</keyword>
<keyword evidence="2" id="KW-0479">Metal-binding</keyword>
<sequence length="174" mass="19070">MNEPYTSLVNLRLNKENKSLAVRDADTLLDVLRNQCGLTGAKPGCENGDCGACTVLVEGIPTHSCLMLGAETDGLSLTTIEGLRDSPLQKAFFECMAYQCGYCTPGFILNAHALITAHPDADDRMIDEWLDANLCRCTGYAEIRAAVKACLVERKELSEARQEEVDDGDEHRSR</sequence>
<dbReference type="InterPro" id="IPR001041">
    <property type="entry name" value="2Fe-2S_ferredoxin-type"/>
</dbReference>
<dbReference type="PROSITE" id="PS00197">
    <property type="entry name" value="2FE2S_FER_1"/>
    <property type="match status" value="1"/>
</dbReference>
<accession>A0ABV9GRU8</accession>
<evidence type="ECO:0000256" key="5">
    <source>
        <dbReference type="ARBA" id="ARBA00023014"/>
    </source>
</evidence>
<evidence type="ECO:0000256" key="4">
    <source>
        <dbReference type="ARBA" id="ARBA00023004"/>
    </source>
</evidence>
<dbReference type="Pfam" id="PF01799">
    <property type="entry name" value="Fer2_2"/>
    <property type="match status" value="1"/>
</dbReference>
<dbReference type="SUPFAM" id="SSF54292">
    <property type="entry name" value="2Fe-2S ferredoxin-like"/>
    <property type="match status" value="1"/>
</dbReference>
<comment type="caution">
    <text evidence="7">The sequence shown here is derived from an EMBL/GenBank/DDBJ whole genome shotgun (WGS) entry which is preliminary data.</text>
</comment>
<keyword evidence="8" id="KW-1185">Reference proteome</keyword>
<dbReference type="Pfam" id="PF00111">
    <property type="entry name" value="Fer2"/>
    <property type="match status" value="1"/>
</dbReference>
<dbReference type="PANTHER" id="PTHR44379:SF7">
    <property type="entry name" value="XANTHINE DEHYDROGENASE SUBUNIT E-RELATED"/>
    <property type="match status" value="1"/>
</dbReference>
<dbReference type="EMBL" id="JBHSFW010000014">
    <property type="protein sequence ID" value="MFC4619971.1"/>
    <property type="molecule type" value="Genomic_DNA"/>
</dbReference>
<evidence type="ECO:0000256" key="1">
    <source>
        <dbReference type="ARBA" id="ARBA00022714"/>
    </source>
</evidence>
<evidence type="ECO:0000259" key="6">
    <source>
        <dbReference type="PROSITE" id="PS51085"/>
    </source>
</evidence>
<dbReference type="SUPFAM" id="SSF47741">
    <property type="entry name" value="CO dehydrogenase ISP C-domain like"/>
    <property type="match status" value="1"/>
</dbReference>
<keyword evidence="1" id="KW-0001">2Fe-2S</keyword>
<dbReference type="InterPro" id="IPR012675">
    <property type="entry name" value="Beta-grasp_dom_sf"/>
</dbReference>
<dbReference type="RefSeq" id="WP_376847060.1">
    <property type="nucleotide sequence ID" value="NZ_JBHSFW010000014.1"/>
</dbReference>
<dbReference type="Gene3D" id="3.10.20.30">
    <property type="match status" value="1"/>
</dbReference>
<dbReference type="PROSITE" id="PS51085">
    <property type="entry name" value="2FE2S_FER_2"/>
    <property type="match status" value="1"/>
</dbReference>
<reference evidence="8" key="1">
    <citation type="journal article" date="2019" name="Int. J. Syst. Evol. Microbiol.">
        <title>The Global Catalogue of Microorganisms (GCM) 10K type strain sequencing project: providing services to taxonomists for standard genome sequencing and annotation.</title>
        <authorList>
            <consortium name="The Broad Institute Genomics Platform"/>
            <consortium name="The Broad Institute Genome Sequencing Center for Infectious Disease"/>
            <person name="Wu L."/>
            <person name="Ma J."/>
        </authorList>
    </citation>
    <scope>NUCLEOTIDE SEQUENCE [LARGE SCALE GENOMIC DNA]</scope>
    <source>
        <strain evidence="8">CGMCC 1.16306</strain>
    </source>
</reference>
<keyword evidence="4" id="KW-0408">Iron</keyword>
<evidence type="ECO:0000256" key="2">
    <source>
        <dbReference type="ARBA" id="ARBA00022723"/>
    </source>
</evidence>
<dbReference type="InterPro" id="IPR051452">
    <property type="entry name" value="Diverse_Oxidoreductases"/>
</dbReference>
<dbReference type="InterPro" id="IPR006058">
    <property type="entry name" value="2Fe2S_fd_BS"/>
</dbReference>
<keyword evidence="5" id="KW-0411">Iron-sulfur</keyword>
<organism evidence="7 8">
    <name type="scientific">Camelliibacillus cellulosilyticus</name>
    <dbReference type="NCBI Taxonomy" id="2174486"/>
    <lineage>
        <taxon>Bacteria</taxon>
        <taxon>Bacillati</taxon>
        <taxon>Bacillota</taxon>
        <taxon>Bacilli</taxon>
        <taxon>Bacillales</taxon>
        <taxon>Sporolactobacillaceae</taxon>
        <taxon>Camelliibacillus</taxon>
    </lineage>
</organism>
<gene>
    <name evidence="7" type="ORF">ACFO4N_14755</name>
</gene>
<dbReference type="Proteomes" id="UP001596022">
    <property type="component" value="Unassembled WGS sequence"/>
</dbReference>
<evidence type="ECO:0000313" key="7">
    <source>
        <dbReference type="EMBL" id="MFC4619971.1"/>
    </source>
</evidence>
<protein>
    <submittedName>
        <fullName evidence="7">(2Fe-2S)-binding protein</fullName>
    </submittedName>
</protein>
<proteinExistence type="predicted"/>
<name>A0ABV9GRU8_9BACL</name>
<dbReference type="CDD" id="cd00207">
    <property type="entry name" value="fer2"/>
    <property type="match status" value="1"/>
</dbReference>
<evidence type="ECO:0000256" key="3">
    <source>
        <dbReference type="ARBA" id="ARBA00023002"/>
    </source>
</evidence>